<keyword evidence="2" id="KW-1185">Reference proteome</keyword>
<gene>
    <name evidence="1" type="ORF">Atai01_52110</name>
</gene>
<evidence type="ECO:0000313" key="2">
    <source>
        <dbReference type="Proteomes" id="UP001165136"/>
    </source>
</evidence>
<protein>
    <submittedName>
        <fullName evidence="1">Uncharacterized protein</fullName>
    </submittedName>
</protein>
<accession>A0A9W6R6S9</accession>
<dbReference type="RefSeq" id="WP_285488482.1">
    <property type="nucleotide sequence ID" value="NZ_BSTI01000012.1"/>
</dbReference>
<dbReference type="Proteomes" id="UP001165136">
    <property type="component" value="Unassembled WGS sequence"/>
</dbReference>
<reference evidence="1" key="1">
    <citation type="submission" date="2023-03" db="EMBL/GenBank/DDBJ databases">
        <title>Amycolatopsis taiwanensis NBRC 103393.</title>
        <authorList>
            <person name="Ichikawa N."/>
            <person name="Sato H."/>
            <person name="Tonouchi N."/>
        </authorList>
    </citation>
    <scope>NUCLEOTIDE SEQUENCE</scope>
    <source>
        <strain evidence="1">NBRC 103393</strain>
    </source>
</reference>
<evidence type="ECO:0000313" key="1">
    <source>
        <dbReference type="EMBL" id="GLY68592.1"/>
    </source>
</evidence>
<sequence>MAYYDDWDVRLSYLIFYGAEAGKVSEAFKTAEARLDTWSLDELLGEARGASDPDDLAKAVERAAYGAPLEFDERFYALINDALRHNDARVREGGIWAVSMAQYPQFQPLIMTIAETDEEEMLREMAALLVAGTDSDAD</sequence>
<dbReference type="AlphaFoldDB" id="A0A9W6R6S9"/>
<name>A0A9W6R6S9_9PSEU</name>
<dbReference type="EMBL" id="BSTI01000012">
    <property type="protein sequence ID" value="GLY68592.1"/>
    <property type="molecule type" value="Genomic_DNA"/>
</dbReference>
<organism evidence="1 2">
    <name type="scientific">Amycolatopsis taiwanensis</name>
    <dbReference type="NCBI Taxonomy" id="342230"/>
    <lineage>
        <taxon>Bacteria</taxon>
        <taxon>Bacillati</taxon>
        <taxon>Actinomycetota</taxon>
        <taxon>Actinomycetes</taxon>
        <taxon>Pseudonocardiales</taxon>
        <taxon>Pseudonocardiaceae</taxon>
        <taxon>Amycolatopsis</taxon>
    </lineage>
</organism>
<comment type="caution">
    <text evidence="1">The sequence shown here is derived from an EMBL/GenBank/DDBJ whole genome shotgun (WGS) entry which is preliminary data.</text>
</comment>
<proteinExistence type="predicted"/>